<organism evidence="8 9">
    <name type="scientific">Sorangium cellulosum</name>
    <name type="common">Polyangium cellulosum</name>
    <dbReference type="NCBI Taxonomy" id="56"/>
    <lineage>
        <taxon>Bacteria</taxon>
        <taxon>Pseudomonadati</taxon>
        <taxon>Myxococcota</taxon>
        <taxon>Polyangia</taxon>
        <taxon>Polyangiales</taxon>
        <taxon>Polyangiaceae</taxon>
        <taxon>Sorangium</taxon>
    </lineage>
</organism>
<feature type="transmembrane region" description="Helical" evidence="6">
    <location>
        <begin position="369"/>
        <end position="390"/>
    </location>
</feature>
<feature type="transmembrane region" description="Helical" evidence="6">
    <location>
        <begin position="402"/>
        <end position="420"/>
    </location>
</feature>
<dbReference type="SUPFAM" id="SSF103473">
    <property type="entry name" value="MFS general substrate transporter"/>
    <property type="match status" value="1"/>
</dbReference>
<keyword evidence="4 6" id="KW-0472">Membrane</keyword>
<evidence type="ECO:0000256" key="4">
    <source>
        <dbReference type="ARBA" id="ARBA00023136"/>
    </source>
</evidence>
<dbReference type="InterPro" id="IPR051788">
    <property type="entry name" value="MFS_Transporter"/>
</dbReference>
<dbReference type="GO" id="GO:0022857">
    <property type="term" value="F:transmembrane transporter activity"/>
    <property type="evidence" value="ECO:0007669"/>
    <property type="project" value="InterPro"/>
</dbReference>
<feature type="region of interest" description="Disordered" evidence="5">
    <location>
        <begin position="1"/>
        <end position="42"/>
    </location>
</feature>
<evidence type="ECO:0000313" key="9">
    <source>
        <dbReference type="Proteomes" id="UP000238348"/>
    </source>
</evidence>
<evidence type="ECO:0000313" key="8">
    <source>
        <dbReference type="EMBL" id="AUX40543.1"/>
    </source>
</evidence>
<dbReference type="GO" id="GO:0016020">
    <property type="term" value="C:membrane"/>
    <property type="evidence" value="ECO:0007669"/>
    <property type="project" value="UniProtKB-SubCell"/>
</dbReference>
<feature type="transmembrane region" description="Helical" evidence="6">
    <location>
        <begin position="243"/>
        <end position="261"/>
    </location>
</feature>
<keyword evidence="2 6" id="KW-0812">Transmembrane</keyword>
<feature type="transmembrane region" description="Helical" evidence="6">
    <location>
        <begin position="281"/>
        <end position="302"/>
    </location>
</feature>
<proteinExistence type="predicted"/>
<dbReference type="Proteomes" id="UP000238348">
    <property type="component" value="Chromosome"/>
</dbReference>
<dbReference type="CDD" id="cd17393">
    <property type="entry name" value="MFS_MosC_like"/>
    <property type="match status" value="1"/>
</dbReference>
<protein>
    <submittedName>
        <fullName evidence="8">Transporter</fullName>
    </submittedName>
</protein>
<dbReference type="AlphaFoldDB" id="A0A2L0EML5"/>
<gene>
    <name evidence="8" type="ORF">SOCE26_019440</name>
</gene>
<dbReference type="Gene3D" id="1.20.1250.20">
    <property type="entry name" value="MFS general substrate transporter like domains"/>
    <property type="match status" value="2"/>
</dbReference>
<name>A0A2L0EML5_SORCE</name>
<keyword evidence="3 6" id="KW-1133">Transmembrane helix</keyword>
<comment type="subcellular location">
    <subcellularLocation>
        <location evidence="1">Membrane</location>
        <topology evidence="1">Multi-pass membrane protein</topology>
    </subcellularLocation>
</comment>
<dbReference type="InterPro" id="IPR036259">
    <property type="entry name" value="MFS_trans_sf"/>
</dbReference>
<feature type="transmembrane region" description="Helical" evidence="6">
    <location>
        <begin position="314"/>
        <end position="332"/>
    </location>
</feature>
<sequence>MDPAVAFDTENTRAPTSRGPGRAAPRRLDEAPSPAPTPLAVRPAPPHLRAARLGVAAAFFSYGAAFASWIVRIPSVREAIGLSPAALGGALFGASLGALVAMPVAGWLAGRVGSRPLIRVAPLALGAALVLPALASSLLTLTLALVAMGLAGGTLNLAVNAQGAAVERAYGRPIFASFHGLYSLGGLAGAALGGALIQWGVSTLVHLAAVGVGISALAWWATRHTLSVTKPPAAAPTDAGSRPGLLALAPLGAIAFCVLVGEGAIADWSAVYLRDVVGASPAAAAAGYAAFSIAMTGGRFVSDRIGAALGPRRLVYLGGLTSALGLGLALVVPGFWTVILGFAGVGAGSSVVFPIALRAASGDGGPGSEAAIAAVSTAGFLGFLVGPPLIGLTASYVSLRGALVWVVLASAVVAVLSAAVQRRPGARAAGVGP</sequence>
<feature type="transmembrane region" description="Helical" evidence="6">
    <location>
        <begin position="141"/>
        <end position="159"/>
    </location>
</feature>
<evidence type="ECO:0000256" key="6">
    <source>
        <dbReference type="SAM" id="Phobius"/>
    </source>
</evidence>
<dbReference type="RefSeq" id="WP_104978332.1">
    <property type="nucleotide sequence ID" value="NZ_CP012673.1"/>
</dbReference>
<feature type="transmembrane region" description="Helical" evidence="6">
    <location>
        <begin position="338"/>
        <end position="357"/>
    </location>
</feature>
<reference evidence="8 9" key="1">
    <citation type="submission" date="2015-09" db="EMBL/GenBank/DDBJ databases">
        <title>Sorangium comparison.</title>
        <authorList>
            <person name="Zaburannyi N."/>
            <person name="Bunk B."/>
            <person name="Overmann J."/>
            <person name="Mueller R."/>
        </authorList>
    </citation>
    <scope>NUCLEOTIDE SEQUENCE [LARGE SCALE GENOMIC DNA]</scope>
    <source>
        <strain evidence="8 9">So ce26</strain>
    </source>
</reference>
<feature type="transmembrane region" description="Helical" evidence="6">
    <location>
        <begin position="50"/>
        <end position="71"/>
    </location>
</feature>
<dbReference type="Pfam" id="PF07690">
    <property type="entry name" value="MFS_1"/>
    <property type="match status" value="1"/>
</dbReference>
<evidence type="ECO:0000259" key="7">
    <source>
        <dbReference type="PROSITE" id="PS50850"/>
    </source>
</evidence>
<feature type="transmembrane region" description="Helical" evidence="6">
    <location>
        <begin position="117"/>
        <end position="135"/>
    </location>
</feature>
<feature type="domain" description="Major facilitator superfamily (MFS) profile" evidence="7">
    <location>
        <begin position="47"/>
        <end position="427"/>
    </location>
</feature>
<dbReference type="PANTHER" id="PTHR23514">
    <property type="entry name" value="BYPASS OF STOP CODON PROTEIN 6"/>
    <property type="match status" value="1"/>
</dbReference>
<evidence type="ECO:0000256" key="3">
    <source>
        <dbReference type="ARBA" id="ARBA00022989"/>
    </source>
</evidence>
<feature type="transmembrane region" description="Helical" evidence="6">
    <location>
        <begin position="180"/>
        <end position="197"/>
    </location>
</feature>
<dbReference type="InterPro" id="IPR020846">
    <property type="entry name" value="MFS_dom"/>
</dbReference>
<feature type="transmembrane region" description="Helical" evidence="6">
    <location>
        <begin position="91"/>
        <end position="110"/>
    </location>
</feature>
<evidence type="ECO:0000256" key="1">
    <source>
        <dbReference type="ARBA" id="ARBA00004141"/>
    </source>
</evidence>
<evidence type="ECO:0000256" key="2">
    <source>
        <dbReference type="ARBA" id="ARBA00022692"/>
    </source>
</evidence>
<dbReference type="OrthoDB" id="9810941at2"/>
<evidence type="ECO:0000256" key="5">
    <source>
        <dbReference type="SAM" id="MobiDB-lite"/>
    </source>
</evidence>
<accession>A0A2L0EML5</accession>
<dbReference type="PANTHER" id="PTHR23514:SF13">
    <property type="entry name" value="INNER MEMBRANE PROTEIN YBJJ"/>
    <property type="match status" value="1"/>
</dbReference>
<dbReference type="PROSITE" id="PS50850">
    <property type="entry name" value="MFS"/>
    <property type="match status" value="1"/>
</dbReference>
<dbReference type="InterPro" id="IPR011701">
    <property type="entry name" value="MFS"/>
</dbReference>
<dbReference type="EMBL" id="CP012673">
    <property type="protein sequence ID" value="AUX40543.1"/>
    <property type="molecule type" value="Genomic_DNA"/>
</dbReference>
<feature type="transmembrane region" description="Helical" evidence="6">
    <location>
        <begin position="203"/>
        <end position="222"/>
    </location>
</feature>